<dbReference type="InterPro" id="IPR016032">
    <property type="entry name" value="Sig_transdc_resp-reg_C-effctor"/>
</dbReference>
<organism evidence="3 4">
    <name type="scientific">Streptomyces dengpaensis</name>
    <dbReference type="NCBI Taxonomy" id="2049881"/>
    <lineage>
        <taxon>Bacteria</taxon>
        <taxon>Bacillati</taxon>
        <taxon>Actinomycetota</taxon>
        <taxon>Actinomycetes</taxon>
        <taxon>Kitasatosporales</taxon>
        <taxon>Streptomycetaceae</taxon>
        <taxon>Streptomyces</taxon>
    </lineage>
</organism>
<feature type="domain" description="HTH luxR-type" evidence="2">
    <location>
        <begin position="431"/>
        <end position="496"/>
    </location>
</feature>
<dbReference type="SUPFAM" id="SSF48452">
    <property type="entry name" value="TPR-like"/>
    <property type="match status" value="1"/>
</dbReference>
<evidence type="ECO:0000256" key="1">
    <source>
        <dbReference type="SAM" id="MobiDB-lite"/>
    </source>
</evidence>
<dbReference type="InterPro" id="IPR036388">
    <property type="entry name" value="WH-like_DNA-bd_sf"/>
</dbReference>
<dbReference type="CDD" id="cd06170">
    <property type="entry name" value="LuxR_C_like"/>
    <property type="match status" value="1"/>
</dbReference>
<evidence type="ECO:0000259" key="2">
    <source>
        <dbReference type="PROSITE" id="PS50043"/>
    </source>
</evidence>
<dbReference type="PROSITE" id="PS50043">
    <property type="entry name" value="HTH_LUXR_2"/>
    <property type="match status" value="1"/>
</dbReference>
<name>A0ABM6T064_9ACTN</name>
<dbReference type="InterPro" id="IPR000792">
    <property type="entry name" value="Tscrpt_reg_LuxR_C"/>
</dbReference>
<protein>
    <recommendedName>
        <fullName evidence="2">HTH luxR-type domain-containing protein</fullName>
    </recommendedName>
</protein>
<dbReference type="SUPFAM" id="SSF46894">
    <property type="entry name" value="C-terminal effector domain of the bipartite response regulators"/>
    <property type="match status" value="1"/>
</dbReference>
<dbReference type="PANTHER" id="PTHR47691:SF3">
    <property type="entry name" value="HTH-TYPE TRANSCRIPTIONAL REGULATOR RV0890C-RELATED"/>
    <property type="match status" value="1"/>
</dbReference>
<feature type="region of interest" description="Disordered" evidence="1">
    <location>
        <begin position="420"/>
        <end position="439"/>
    </location>
</feature>
<gene>
    <name evidence="3" type="ORF">C4B68_36365</name>
</gene>
<proteinExistence type="predicted"/>
<feature type="compositionally biased region" description="Polar residues" evidence="1">
    <location>
        <begin position="430"/>
        <end position="439"/>
    </location>
</feature>
<dbReference type="EMBL" id="CP026652">
    <property type="protein sequence ID" value="AVH60364.1"/>
    <property type="molecule type" value="Genomic_DNA"/>
</dbReference>
<dbReference type="PANTHER" id="PTHR47691">
    <property type="entry name" value="REGULATOR-RELATED"/>
    <property type="match status" value="1"/>
</dbReference>
<evidence type="ECO:0000313" key="4">
    <source>
        <dbReference type="Proteomes" id="UP000238413"/>
    </source>
</evidence>
<evidence type="ECO:0000313" key="3">
    <source>
        <dbReference type="EMBL" id="AVH60364.1"/>
    </source>
</evidence>
<reference evidence="3 4" key="1">
    <citation type="submission" date="2018-02" db="EMBL/GenBank/DDBJ databases">
        <title>Complete genome sequence of Streptomyces dengpaensis, the producer of angucyclines.</title>
        <authorList>
            <person name="Yumei L."/>
        </authorList>
    </citation>
    <scope>NUCLEOTIDE SEQUENCE [LARGE SCALE GENOMIC DNA]</scope>
    <source>
        <strain evidence="3 4">XZHG99</strain>
    </source>
</reference>
<dbReference type="SMART" id="SM00421">
    <property type="entry name" value="HTH_LUXR"/>
    <property type="match status" value="1"/>
</dbReference>
<dbReference type="RefSeq" id="WP_099503218.1">
    <property type="nucleotide sequence ID" value="NZ_CP026652.1"/>
</dbReference>
<dbReference type="Gene3D" id="1.10.10.10">
    <property type="entry name" value="Winged helix-like DNA-binding domain superfamily/Winged helix DNA-binding domain"/>
    <property type="match status" value="1"/>
</dbReference>
<dbReference type="Proteomes" id="UP000238413">
    <property type="component" value="Chromosome"/>
</dbReference>
<dbReference type="InterPro" id="IPR011990">
    <property type="entry name" value="TPR-like_helical_dom_sf"/>
</dbReference>
<accession>A0ABM6T064</accession>
<keyword evidence="4" id="KW-1185">Reference proteome</keyword>
<dbReference type="Gene3D" id="1.25.40.10">
    <property type="entry name" value="Tetratricopeptide repeat domain"/>
    <property type="match status" value="1"/>
</dbReference>
<dbReference type="PRINTS" id="PR00038">
    <property type="entry name" value="HTHLUXR"/>
</dbReference>
<sequence>MCSPTERLLWARLSAFAGSFDLAAVESVCTDLQLPTGAVVGPLIGLVDKSVVLRLGNRYQLLDTIREYGAEWLVELDEAATVKHRMIAYYRSRLHQFEERFLSSDQAPLHKALLPDHENLRAALEYAHADGELLPMAAAMWPYWLCSGQPAEACHWLDLALARQPEASPERVRALQWASTFAALQGDQATAKRLAGEMREQAGQLGDPRWTALARMCAGQASGFLGECDEAVADLSVALDELHLVGTDLDVALASLRLGRVQALGGRAEAGIAVLSDVTRLVGESSKESYIQGCAYGYMTVAHLAAGDIDAAERTGRRVVELHDLRDGVLNLGVTLDAVAWTAVAQGRHQRAALIFGGVDAPFSLLDQRRALGNPLLTKLHEQALKAAGEALGSGQLERLRRQGARLPREQLVAFALSQNDTPPNVPAQPKSTRTNGLTQRESEAAALIARGMTNREIAEQLVISKRTADAHVEHILAKLGYSFRSQIVASMADERCRDESPAG</sequence>
<dbReference type="Pfam" id="PF00196">
    <property type="entry name" value="GerE"/>
    <property type="match status" value="1"/>
</dbReference>